<organism evidence="2">
    <name type="scientific">Torque teno Leptonychotes weddellii virus-1</name>
    <dbReference type="NCBI Taxonomy" id="2012676"/>
    <lineage>
        <taxon>Viruses</taxon>
        <taxon>Monodnaviria</taxon>
        <taxon>Shotokuvirae</taxon>
        <taxon>Commensaviricota</taxon>
        <taxon>Cardeaviricetes</taxon>
        <taxon>Sanitavirales</taxon>
        <taxon>Anelloviridae</taxon>
        <taxon>Lambdatorquevirus</taxon>
        <taxon>Lambdatorquevirus phoci5</taxon>
    </lineage>
</organism>
<proteinExistence type="predicted"/>
<sequence length="117" mass="12838">MELSLPRPEQNSLALKYRLTPYTRGGGDPRPSMISYRETSTQTECSRKELMKELLELIDVTSQPEWGMSPIGSPPESESDSDSLIEGSSEGSGSSSEFYWEDETNPGGEGPPLVPPQ</sequence>
<feature type="compositionally biased region" description="Low complexity" evidence="1">
    <location>
        <begin position="84"/>
        <end position="97"/>
    </location>
</feature>
<evidence type="ECO:0000256" key="1">
    <source>
        <dbReference type="SAM" id="MobiDB-lite"/>
    </source>
</evidence>
<reference evidence="2" key="1">
    <citation type="journal article" date="2017" name="Virus Evol.">
        <title>Diverse and highly recombinant anelloviruses associated with Weddell seals in Antarctica.</title>
        <authorList>
            <person name="Fahsbender E."/>
            <person name="Burns J.M."/>
            <person name="Kim S."/>
            <person name="Kraberger S."/>
            <person name="Frankfurter G."/>
            <person name="Eilers A."/>
            <person name="Shero M."/>
            <person name="Beltran R."/>
            <person name="Kirkham A."/>
            <person name="McCorkell R."/>
            <person name="Berngartt R."/>
            <person name="Male M.F."/>
            <person name="Ballard G."/>
            <person name="Ainley D.G."/>
            <person name="Breitbart M."/>
            <person name="Varsani A."/>
        </authorList>
    </citation>
    <scope>NUCLEOTIDE SEQUENCE</scope>
    <source>
        <strain evidence="2">TTLwV-1_gt1_wsp44</strain>
    </source>
</reference>
<protein>
    <submittedName>
        <fullName evidence="2">ORF3</fullName>
    </submittedName>
</protein>
<accession>A0A1Z2RWC1</accession>
<feature type="region of interest" description="Disordered" evidence="1">
    <location>
        <begin position="60"/>
        <end position="117"/>
    </location>
</feature>
<evidence type="ECO:0000313" key="2">
    <source>
        <dbReference type="EMBL" id="ASA48895.1"/>
    </source>
</evidence>
<feature type="region of interest" description="Disordered" evidence="1">
    <location>
        <begin position="1"/>
        <end position="41"/>
    </location>
</feature>
<dbReference type="EMBL" id="KY246580">
    <property type="protein sequence ID" value="ASA48895.1"/>
    <property type="molecule type" value="Genomic_DNA"/>
</dbReference>
<name>A0A1Z2RWC1_9VIRU</name>